<evidence type="ECO:0000313" key="3">
    <source>
        <dbReference type="Proteomes" id="UP001530400"/>
    </source>
</evidence>
<feature type="region of interest" description="Disordered" evidence="1">
    <location>
        <begin position="1"/>
        <end position="54"/>
    </location>
</feature>
<feature type="compositionally biased region" description="Polar residues" evidence="1">
    <location>
        <begin position="32"/>
        <end position="54"/>
    </location>
</feature>
<comment type="caution">
    <text evidence="2">The sequence shown here is derived from an EMBL/GenBank/DDBJ whole genome shotgun (WGS) entry which is preliminary data.</text>
</comment>
<feature type="region of interest" description="Disordered" evidence="1">
    <location>
        <begin position="239"/>
        <end position="306"/>
    </location>
</feature>
<dbReference type="EMBL" id="JALLPJ020001200">
    <property type="protein sequence ID" value="KAL3774311.1"/>
    <property type="molecule type" value="Genomic_DNA"/>
</dbReference>
<feature type="compositionally biased region" description="Acidic residues" evidence="1">
    <location>
        <begin position="243"/>
        <end position="264"/>
    </location>
</feature>
<keyword evidence="3" id="KW-1185">Reference proteome</keyword>
<evidence type="ECO:0000256" key="1">
    <source>
        <dbReference type="SAM" id="MobiDB-lite"/>
    </source>
</evidence>
<protein>
    <submittedName>
        <fullName evidence="2">Uncharacterized protein</fullName>
    </submittedName>
</protein>
<sequence length="340" mass="35462">MTPSTPTRLLQSLTSPTPTSWPTYMPFPTDPPTTTLQPSLSLPPTIRPTVSSSPSISAGPTADCFMMTLAVLPVDTTASVGSGYSHWSIVDAADGSDAWTDVTIWFDLDDDDDAADVDSAANDDDGGGTAAADTTTTYTTHDMCLPPGSYTLVSVPDVPYVFSYQAARLKCGRGNDYNFTLPLENSNNNGGGEKTGCIALEGSSVEEELVALQSQNATVTSDDAILSDDAEMMDGVDATTTADDADYVDNSTDEGEIEVSDSDDAATSSTDDTKTNDGAAVEINDLDEDGAHDEGESTDTSSSATNNEADEIASASHAIYGTKSIYIGSILLSLVLLVSF</sequence>
<evidence type="ECO:0000313" key="2">
    <source>
        <dbReference type="EMBL" id="KAL3774311.1"/>
    </source>
</evidence>
<organism evidence="2 3">
    <name type="scientific">Cyclotella atomus</name>
    <dbReference type="NCBI Taxonomy" id="382360"/>
    <lineage>
        <taxon>Eukaryota</taxon>
        <taxon>Sar</taxon>
        <taxon>Stramenopiles</taxon>
        <taxon>Ochrophyta</taxon>
        <taxon>Bacillariophyta</taxon>
        <taxon>Coscinodiscophyceae</taxon>
        <taxon>Thalassiosirophycidae</taxon>
        <taxon>Stephanodiscales</taxon>
        <taxon>Stephanodiscaceae</taxon>
        <taxon>Cyclotella</taxon>
    </lineage>
</organism>
<reference evidence="2 3" key="1">
    <citation type="submission" date="2024-10" db="EMBL/GenBank/DDBJ databases">
        <title>Updated reference genomes for cyclostephanoid diatoms.</title>
        <authorList>
            <person name="Roberts W.R."/>
            <person name="Alverson A.J."/>
        </authorList>
    </citation>
    <scope>NUCLEOTIDE SEQUENCE [LARGE SCALE GENOMIC DNA]</scope>
    <source>
        <strain evidence="2 3">AJA010-31</strain>
    </source>
</reference>
<dbReference type="AlphaFoldDB" id="A0ABD3NH90"/>
<proteinExistence type="predicted"/>
<accession>A0ABD3NH90</accession>
<name>A0ABD3NH90_9STRA</name>
<gene>
    <name evidence="2" type="ORF">ACHAWO_008138</name>
</gene>
<dbReference type="Proteomes" id="UP001530400">
    <property type="component" value="Unassembled WGS sequence"/>
</dbReference>
<feature type="compositionally biased region" description="Low complexity" evidence="1">
    <location>
        <begin position="1"/>
        <end position="23"/>
    </location>
</feature>